<dbReference type="Pfam" id="PF09371">
    <property type="entry name" value="Tex_N"/>
    <property type="match status" value="1"/>
</dbReference>
<keyword evidence="9" id="KW-1185">Reference proteome</keyword>
<dbReference type="InterPro" id="IPR037027">
    <property type="entry name" value="YqgF/RNaseH-like_dom_sf"/>
</dbReference>
<dbReference type="Gene3D" id="1.10.10.650">
    <property type="entry name" value="RuvA domain 2-like"/>
    <property type="match status" value="1"/>
</dbReference>
<dbReference type="GO" id="GO:0005829">
    <property type="term" value="C:cytosol"/>
    <property type="evidence" value="ECO:0007669"/>
    <property type="project" value="TreeGrafter"/>
</dbReference>
<dbReference type="Pfam" id="PF22706">
    <property type="entry name" value="Tex_central_region"/>
    <property type="match status" value="1"/>
</dbReference>
<dbReference type="SUPFAM" id="SSF47781">
    <property type="entry name" value="RuvA domain 2-like"/>
    <property type="match status" value="2"/>
</dbReference>
<dbReference type="InterPro" id="IPR023323">
    <property type="entry name" value="Tex-like_dom_sf"/>
</dbReference>
<dbReference type="EMBL" id="BSPG01000005">
    <property type="protein sequence ID" value="GLS43414.1"/>
    <property type="molecule type" value="Genomic_DNA"/>
</dbReference>
<dbReference type="RefSeq" id="WP_183501288.1">
    <property type="nucleotide sequence ID" value="NZ_BSPG01000005.1"/>
</dbReference>
<dbReference type="GO" id="GO:0006412">
    <property type="term" value="P:translation"/>
    <property type="evidence" value="ECO:0007669"/>
    <property type="project" value="TreeGrafter"/>
</dbReference>
<reference evidence="6" key="1">
    <citation type="journal article" date="2014" name="Int. J. Syst. Evol. Microbiol.">
        <title>Complete genome of a new Firmicutes species belonging to the dominant human colonic microbiota ('Ruminococcus bicirculans') reveals two chromosomes and a selective capacity to utilize plant glucans.</title>
        <authorList>
            <consortium name="NISC Comparative Sequencing Program"/>
            <person name="Wegmann U."/>
            <person name="Louis P."/>
            <person name="Goesmann A."/>
            <person name="Henrissat B."/>
            <person name="Duncan S.H."/>
            <person name="Flint H.J."/>
        </authorList>
    </citation>
    <scope>NUCLEOTIDE SEQUENCE</scope>
    <source>
        <strain evidence="6">NBRC 107710</strain>
    </source>
</reference>
<dbReference type="GO" id="GO:0003729">
    <property type="term" value="F:mRNA binding"/>
    <property type="evidence" value="ECO:0007669"/>
    <property type="project" value="TreeGrafter"/>
</dbReference>
<dbReference type="InterPro" id="IPR041692">
    <property type="entry name" value="HHH_9"/>
</dbReference>
<dbReference type="Gene3D" id="1.10.150.310">
    <property type="entry name" value="Tex RuvX-like domain-like"/>
    <property type="match status" value="1"/>
</dbReference>
<gene>
    <name evidence="6" type="ORF">GCM10007884_13990</name>
    <name evidence="7" type="ORF">GGR33_000017</name>
</gene>
<dbReference type="InterPro" id="IPR006641">
    <property type="entry name" value="YqgF/RNaseH-like_dom"/>
</dbReference>
<dbReference type="CDD" id="cd05685">
    <property type="entry name" value="S1_Tex"/>
    <property type="match status" value="1"/>
</dbReference>
<dbReference type="Gene3D" id="1.10.3500.10">
    <property type="entry name" value="Tex N-terminal region-like"/>
    <property type="match status" value="1"/>
</dbReference>
<name>A0A7W6AC82_9HYPH</name>
<organism evidence="7 8">
    <name type="scientific">Methylobacterium brachythecii</name>
    <dbReference type="NCBI Taxonomy" id="1176177"/>
    <lineage>
        <taxon>Bacteria</taxon>
        <taxon>Pseudomonadati</taxon>
        <taxon>Pseudomonadota</taxon>
        <taxon>Alphaproteobacteria</taxon>
        <taxon>Hyphomicrobiales</taxon>
        <taxon>Methylobacteriaceae</taxon>
        <taxon>Methylobacterium</taxon>
    </lineage>
</organism>
<dbReference type="Pfam" id="PF17674">
    <property type="entry name" value="HHH_9"/>
    <property type="match status" value="1"/>
</dbReference>
<dbReference type="SUPFAM" id="SSF50249">
    <property type="entry name" value="Nucleic acid-binding proteins"/>
    <property type="match status" value="1"/>
</dbReference>
<dbReference type="AlphaFoldDB" id="A0A7W6AC82"/>
<dbReference type="SMART" id="SM00732">
    <property type="entry name" value="YqgFc"/>
    <property type="match status" value="1"/>
</dbReference>
<evidence type="ECO:0000256" key="1">
    <source>
        <dbReference type="ARBA" id="ARBA00025604"/>
    </source>
</evidence>
<dbReference type="Pfam" id="PF12836">
    <property type="entry name" value="HHH_3"/>
    <property type="match status" value="1"/>
</dbReference>
<dbReference type="InterPro" id="IPR032639">
    <property type="entry name" value="Tex_YqgF"/>
</dbReference>
<protein>
    <recommendedName>
        <fullName evidence="2">Small ribosomal subunit protein bS1</fullName>
    </recommendedName>
    <alternativeName>
        <fullName evidence="3">30S ribosomal protein S1</fullName>
    </alternativeName>
</protein>
<dbReference type="InterPro" id="IPR050437">
    <property type="entry name" value="Ribos_protein_bS1-like"/>
</dbReference>
<reference evidence="7 8" key="3">
    <citation type="submission" date="2020-08" db="EMBL/GenBank/DDBJ databases">
        <title>Genomic Encyclopedia of Type Strains, Phase IV (KMG-IV): sequencing the most valuable type-strain genomes for metagenomic binning, comparative biology and taxonomic classification.</title>
        <authorList>
            <person name="Goeker M."/>
        </authorList>
    </citation>
    <scope>NUCLEOTIDE SEQUENCE [LARGE SCALE GENOMIC DNA]</scope>
    <source>
        <strain evidence="7 8">DSM 24105</strain>
    </source>
</reference>
<dbReference type="PROSITE" id="PS50126">
    <property type="entry name" value="S1"/>
    <property type="match status" value="1"/>
</dbReference>
<dbReference type="SUPFAM" id="SSF158832">
    <property type="entry name" value="Tex N-terminal region-like"/>
    <property type="match status" value="1"/>
</dbReference>
<dbReference type="FunFam" id="1.10.150.310:FF:000001">
    <property type="entry name" value="RNA-binding transcriptional accessory protein"/>
    <property type="match status" value="1"/>
</dbReference>
<comment type="caution">
    <text evidence="7">The sequence shown here is derived from an EMBL/GenBank/DDBJ whole genome shotgun (WGS) entry which is preliminary data.</text>
</comment>
<dbReference type="GO" id="GO:0006139">
    <property type="term" value="P:nucleobase-containing compound metabolic process"/>
    <property type="evidence" value="ECO:0007669"/>
    <property type="project" value="InterPro"/>
</dbReference>
<evidence type="ECO:0000313" key="8">
    <source>
        <dbReference type="Proteomes" id="UP000517759"/>
    </source>
</evidence>
<dbReference type="SMART" id="SM00316">
    <property type="entry name" value="S1"/>
    <property type="match status" value="1"/>
</dbReference>
<dbReference type="InterPro" id="IPR044146">
    <property type="entry name" value="S1_Tex"/>
</dbReference>
<evidence type="ECO:0000256" key="3">
    <source>
        <dbReference type="ARBA" id="ARBA00035517"/>
    </source>
</evidence>
<feature type="compositionally biased region" description="Low complexity" evidence="4">
    <location>
        <begin position="749"/>
        <end position="761"/>
    </location>
</feature>
<comment type="function">
    <text evidence="1">Binds mRNA; thus facilitating recognition of the initiation point. It is needed to translate mRNA with a short Shine-Dalgarno (SD) purine-rich sequence.</text>
</comment>
<evidence type="ECO:0000313" key="7">
    <source>
        <dbReference type="EMBL" id="MBB3900537.1"/>
    </source>
</evidence>
<dbReference type="Proteomes" id="UP001156881">
    <property type="component" value="Unassembled WGS sequence"/>
</dbReference>
<dbReference type="InterPro" id="IPR055179">
    <property type="entry name" value="Tex-like_central_region"/>
</dbReference>
<evidence type="ECO:0000256" key="2">
    <source>
        <dbReference type="ARBA" id="ARBA00035293"/>
    </source>
</evidence>
<feature type="region of interest" description="Disordered" evidence="4">
    <location>
        <begin position="723"/>
        <end position="773"/>
    </location>
</feature>
<evidence type="ECO:0000256" key="4">
    <source>
        <dbReference type="SAM" id="MobiDB-lite"/>
    </source>
</evidence>
<dbReference type="Gene3D" id="2.40.50.140">
    <property type="entry name" value="Nucleic acid-binding proteins"/>
    <property type="match status" value="1"/>
</dbReference>
<dbReference type="InterPro" id="IPR012337">
    <property type="entry name" value="RNaseH-like_sf"/>
</dbReference>
<feature type="compositionally biased region" description="Basic and acidic residues" evidence="4">
    <location>
        <begin position="762"/>
        <end position="773"/>
    </location>
</feature>
<proteinExistence type="predicted"/>
<evidence type="ECO:0000313" key="6">
    <source>
        <dbReference type="EMBL" id="GLS43414.1"/>
    </source>
</evidence>
<dbReference type="Pfam" id="PF00575">
    <property type="entry name" value="S1"/>
    <property type="match status" value="1"/>
</dbReference>
<evidence type="ECO:0000259" key="5">
    <source>
        <dbReference type="PROSITE" id="PS50126"/>
    </source>
</evidence>
<dbReference type="PANTHER" id="PTHR10724">
    <property type="entry name" value="30S RIBOSOMAL PROTEIN S1"/>
    <property type="match status" value="1"/>
</dbReference>
<sequence>MKSVTLLIAEELGVREAQVAAAVALLDGGATVPFIARYRKEATGLLDDAQLRTLEERLGYLRELQDRRKTILDSIRSQDKLTPDLARAIEAADTKARLEDIYLPYKPKRRTKAQAAREAGLGPLADALLADPSSDPKTAARAYVSPAKGVPGTDEALEGARNILIEKFAEDADLVGRLREDFWRSGNAVSKVRKGKQEAGAKFADYFDWSERLERMPSHRILALFRGEKEEILDVELAAEGEDMPAGQPGPFELAVCKRHGVSDRSRPGDRWLLETVRSAWRTKIRTGIKTDLRTRLFEKAETEAVKVFAGNLKDLLLAAPAGGRATMGLDPGYRNGVKVAVVDATGKVVAVETTYPHEPQRRWAETVQALGRLCRQHKVELIAVGNGTASRETDKLAAEILAAQPDLKMAKVMVSEAGASVYSASEIASRELPELDVSHRGAVSIARRLQDPLAELVKIDPKSIGVGQYQHDVGEAKLSKSLSAVVEDAVNAVGVDVNTASPSLLAQVSGLGATVAGKIVAHRDANGPFSTRAGLKKVAGLGAKTFELAAGFLRIQGGKDPLDSSGVHPESYPVVRRILDATKSDIRVLIGNETVLKGLSPATFADERFGIPTVRDIIAELEKPGRDPRPAFKTATFQEGVEKITDLKPGMQLEGVVTNVAAFGAFVDIGVHQDGLVHISAMARKRIASPAEVVKAGDVVRVLVLSVDPARKRIGLSMRLDDPIDRAAPAPGQRPSARPEPRHTESKPAPGAQPGGALADALRRAAEANRRR</sequence>
<dbReference type="InterPro" id="IPR012340">
    <property type="entry name" value="NA-bd_OB-fold"/>
</dbReference>
<dbReference type="FunFam" id="1.10.10.650:FF:000001">
    <property type="entry name" value="S1 RNA-binding domain 1"/>
    <property type="match status" value="1"/>
</dbReference>
<dbReference type="Proteomes" id="UP000517759">
    <property type="component" value="Unassembled WGS sequence"/>
</dbReference>
<dbReference type="InterPro" id="IPR023319">
    <property type="entry name" value="Tex-like_HTH_dom_sf"/>
</dbReference>
<dbReference type="SUPFAM" id="SSF53098">
    <property type="entry name" value="Ribonuclease H-like"/>
    <property type="match status" value="1"/>
</dbReference>
<dbReference type="InterPro" id="IPR010994">
    <property type="entry name" value="RuvA_2-like"/>
</dbReference>
<reference evidence="6" key="4">
    <citation type="submission" date="2023-01" db="EMBL/GenBank/DDBJ databases">
        <title>Draft genome sequence of Methylobacterium brachythecii strain NBRC 107710.</title>
        <authorList>
            <person name="Sun Q."/>
            <person name="Mori K."/>
        </authorList>
    </citation>
    <scope>NUCLEOTIDE SEQUENCE</scope>
    <source>
        <strain evidence="6">NBRC 107710</strain>
    </source>
</reference>
<dbReference type="InterPro" id="IPR018974">
    <property type="entry name" value="Tex-like_N"/>
</dbReference>
<dbReference type="PANTHER" id="PTHR10724:SF10">
    <property type="entry name" value="S1 RNA-BINDING DOMAIN-CONTAINING PROTEIN 1"/>
    <property type="match status" value="1"/>
</dbReference>
<feature type="domain" description="S1 motif" evidence="5">
    <location>
        <begin position="651"/>
        <end position="720"/>
    </location>
</feature>
<accession>A0A7W6AC82</accession>
<reference evidence="9" key="2">
    <citation type="journal article" date="2019" name="Int. J. Syst. Evol. Microbiol.">
        <title>The Global Catalogue of Microorganisms (GCM) 10K type strain sequencing project: providing services to taxonomists for standard genome sequencing and annotation.</title>
        <authorList>
            <consortium name="The Broad Institute Genomics Platform"/>
            <consortium name="The Broad Institute Genome Sequencing Center for Infectious Disease"/>
            <person name="Wu L."/>
            <person name="Ma J."/>
        </authorList>
    </citation>
    <scope>NUCLEOTIDE SEQUENCE [LARGE SCALE GENOMIC DNA]</scope>
    <source>
        <strain evidence="9">NBRC 107710</strain>
    </source>
</reference>
<dbReference type="InterPro" id="IPR003029">
    <property type="entry name" value="S1_domain"/>
</dbReference>
<dbReference type="EMBL" id="JACIDN010000001">
    <property type="protein sequence ID" value="MBB3900537.1"/>
    <property type="molecule type" value="Genomic_DNA"/>
</dbReference>
<feature type="compositionally biased region" description="Basic and acidic residues" evidence="4">
    <location>
        <begin position="738"/>
        <end position="747"/>
    </location>
</feature>
<dbReference type="Gene3D" id="3.30.420.140">
    <property type="entry name" value="YqgF/RNase H-like domain"/>
    <property type="match status" value="1"/>
</dbReference>
<dbReference type="FunFam" id="2.40.50.140:FF:000051">
    <property type="entry name" value="RNA-binding transcriptional accessory protein"/>
    <property type="match status" value="1"/>
</dbReference>
<dbReference type="GO" id="GO:0003735">
    <property type="term" value="F:structural constituent of ribosome"/>
    <property type="evidence" value="ECO:0007669"/>
    <property type="project" value="TreeGrafter"/>
</dbReference>
<dbReference type="FunFam" id="3.30.420.140:FF:000001">
    <property type="entry name" value="RNA-binding transcriptional accessory protein"/>
    <property type="match status" value="1"/>
</dbReference>
<dbReference type="Pfam" id="PF16921">
    <property type="entry name" value="Tex_YqgF"/>
    <property type="match status" value="1"/>
</dbReference>
<evidence type="ECO:0000313" key="9">
    <source>
        <dbReference type="Proteomes" id="UP001156881"/>
    </source>
</evidence>